<dbReference type="Proteomes" id="UP000601435">
    <property type="component" value="Unassembled WGS sequence"/>
</dbReference>
<comment type="caution">
    <text evidence="2">The sequence shown here is derived from an EMBL/GenBank/DDBJ whole genome shotgun (WGS) entry which is preliminary data.</text>
</comment>
<feature type="region of interest" description="Disordered" evidence="1">
    <location>
        <begin position="306"/>
        <end position="363"/>
    </location>
</feature>
<dbReference type="EMBL" id="CAJNJA010047883">
    <property type="protein sequence ID" value="CAE7827202.1"/>
    <property type="molecule type" value="Genomic_DNA"/>
</dbReference>
<feature type="region of interest" description="Disordered" evidence="1">
    <location>
        <begin position="38"/>
        <end position="74"/>
    </location>
</feature>
<feature type="region of interest" description="Disordered" evidence="1">
    <location>
        <begin position="376"/>
        <end position="409"/>
    </location>
</feature>
<gene>
    <name evidence="2" type="primary">UPF1</name>
    <name evidence="2" type="ORF">SNEC2469_LOCUS24690</name>
</gene>
<organism evidence="2 3">
    <name type="scientific">Symbiodinium necroappetens</name>
    <dbReference type="NCBI Taxonomy" id="1628268"/>
    <lineage>
        <taxon>Eukaryota</taxon>
        <taxon>Sar</taxon>
        <taxon>Alveolata</taxon>
        <taxon>Dinophyceae</taxon>
        <taxon>Suessiales</taxon>
        <taxon>Symbiodiniaceae</taxon>
        <taxon>Symbiodinium</taxon>
    </lineage>
</organism>
<name>A0A812ZJ34_9DINO</name>
<feature type="non-terminal residue" evidence="2">
    <location>
        <position position="1013"/>
    </location>
</feature>
<dbReference type="AlphaFoldDB" id="A0A812ZJ34"/>
<evidence type="ECO:0000256" key="1">
    <source>
        <dbReference type="SAM" id="MobiDB-lite"/>
    </source>
</evidence>
<proteinExistence type="predicted"/>
<sequence>MDDVFLEGKIREALQSHASAYGARPELDSAVVRLPSGVQKQLGDLQPRRRLRGKTDTAEHQPGGASGSLASPRPRREGVLAEAWVIVYSATGKDLGSQVTPPSMSQVVTLEGKHFRLYVEDGGVIMAQGCKAEEAPDVSRLAKGVSGGEAAEERDPRVLPIIFDSADERWRTLSEAVPEYEELDFEDFPLQGPRTIYHDVRQLRRQGLDWLQHHESWLKKSGVRLTDRSVHEHSAICRVLNLMTSYDQLNLPSLASSEALNRRRTLIEIAHQGHPEAPSYEGSEEIMGVKESADGALIDPALTRHAARRQADRAEVMKQNRLAAEERRHARSRGDEGEKPERPEKPPKKKGEGKGGPRVESFFGADRFSLGPQVSSFQAAGWQEEESANSRVRRAHGQRAPPPDSASPQAALRQLLQKKAGSAYGVDQPGQLVSYVREKLSIPRDQLEPVDLTSILPAVERRQVVHFEKEMMLDDEGIAAVLERGFHGDMHLDPVLANNPRKYHELISDLYKAKLLGFTMRPRVQVGLFCVAKKGNRQRLIVDARRANKLFAPPPSTVLGSIDAWSRLEAEDDAQVFLAQEDIRDCFYRLGIPQRLGEYFSLPEVDAEMLRETLGYLPPEMQVQKGRASDYGLLRLIQRIAAHTLASGVKIQLRWIPSERNAADTSAAKRKIVVFTRMESERANARMAARDQSSEIRETTEPRKRKKSPSPLRVAQGKGPAQPGIRCLLKATQKKREKARTRQRKFAKKLRASLGGHGLLEMASVKEATRKDYLNKLRGFYDFVSFHALSIQDEAGLDAALCDYGDVLYLDGESCNFGQKLLASLEFVRPEAARAGKLQLPRFKKSLKGWRRLAPTQTRLPMPEFLKSSISGMLIHFGKREMALFNEVGFSTYARPGKLLRMKAVDFVGYNRDFQYSVLVVAPFERGEESKAGVYDETLILDDVRAPWLESTLRSHVQQRLKQGEDADLWSFSAAQYLSSWREAVNFLQIGDVALSPYQNRHGGASRDHLMKL</sequence>
<feature type="compositionally biased region" description="Basic and acidic residues" evidence="1">
    <location>
        <begin position="684"/>
        <end position="702"/>
    </location>
</feature>
<feature type="region of interest" description="Disordered" evidence="1">
    <location>
        <begin position="684"/>
        <end position="722"/>
    </location>
</feature>
<accession>A0A812ZJ34</accession>
<evidence type="ECO:0000313" key="2">
    <source>
        <dbReference type="EMBL" id="CAE7827202.1"/>
    </source>
</evidence>
<reference evidence="2" key="1">
    <citation type="submission" date="2021-02" db="EMBL/GenBank/DDBJ databases">
        <authorList>
            <person name="Dougan E. K."/>
            <person name="Rhodes N."/>
            <person name="Thang M."/>
            <person name="Chan C."/>
        </authorList>
    </citation>
    <scope>NUCLEOTIDE SEQUENCE</scope>
</reference>
<dbReference type="OrthoDB" id="412909at2759"/>
<feature type="compositionally biased region" description="Basic and acidic residues" evidence="1">
    <location>
        <begin position="309"/>
        <end position="357"/>
    </location>
</feature>
<protein>
    <submittedName>
        <fullName evidence="2">UPF1 protein</fullName>
    </submittedName>
</protein>
<evidence type="ECO:0000313" key="3">
    <source>
        <dbReference type="Proteomes" id="UP000601435"/>
    </source>
</evidence>
<keyword evidence="3" id="KW-1185">Reference proteome</keyword>